<gene>
    <name evidence="2" type="ORF">BJ322DRAFT_722082</name>
</gene>
<feature type="compositionally biased region" description="Acidic residues" evidence="1">
    <location>
        <begin position="418"/>
        <end position="431"/>
    </location>
</feature>
<name>A0A9P6L944_9AGAM</name>
<reference evidence="2" key="1">
    <citation type="journal article" date="2020" name="Nat. Commun.">
        <title>Large-scale genome sequencing of mycorrhizal fungi provides insights into the early evolution of symbiotic traits.</title>
        <authorList>
            <person name="Miyauchi S."/>
            <person name="Kiss E."/>
            <person name="Kuo A."/>
            <person name="Drula E."/>
            <person name="Kohler A."/>
            <person name="Sanchez-Garcia M."/>
            <person name="Morin E."/>
            <person name="Andreopoulos B."/>
            <person name="Barry K.W."/>
            <person name="Bonito G."/>
            <person name="Buee M."/>
            <person name="Carver A."/>
            <person name="Chen C."/>
            <person name="Cichocki N."/>
            <person name="Clum A."/>
            <person name="Culley D."/>
            <person name="Crous P.W."/>
            <person name="Fauchery L."/>
            <person name="Girlanda M."/>
            <person name="Hayes R.D."/>
            <person name="Keri Z."/>
            <person name="LaButti K."/>
            <person name="Lipzen A."/>
            <person name="Lombard V."/>
            <person name="Magnuson J."/>
            <person name="Maillard F."/>
            <person name="Murat C."/>
            <person name="Nolan M."/>
            <person name="Ohm R.A."/>
            <person name="Pangilinan J."/>
            <person name="Pereira M.F."/>
            <person name="Perotto S."/>
            <person name="Peter M."/>
            <person name="Pfister S."/>
            <person name="Riley R."/>
            <person name="Sitrit Y."/>
            <person name="Stielow J.B."/>
            <person name="Szollosi G."/>
            <person name="Zifcakova L."/>
            <person name="Stursova M."/>
            <person name="Spatafora J.W."/>
            <person name="Tedersoo L."/>
            <person name="Vaario L.M."/>
            <person name="Yamada A."/>
            <person name="Yan M."/>
            <person name="Wang P."/>
            <person name="Xu J."/>
            <person name="Bruns T."/>
            <person name="Baldrian P."/>
            <person name="Vilgalys R."/>
            <person name="Dunand C."/>
            <person name="Henrissat B."/>
            <person name="Grigoriev I.V."/>
            <person name="Hibbett D."/>
            <person name="Nagy L.G."/>
            <person name="Martin F.M."/>
        </authorList>
    </citation>
    <scope>NUCLEOTIDE SEQUENCE</scope>
    <source>
        <strain evidence="2">UH-Tt-Lm1</strain>
    </source>
</reference>
<feature type="compositionally biased region" description="Low complexity" evidence="1">
    <location>
        <begin position="202"/>
        <end position="218"/>
    </location>
</feature>
<feature type="compositionally biased region" description="Polar residues" evidence="1">
    <location>
        <begin position="372"/>
        <end position="382"/>
    </location>
</feature>
<protein>
    <submittedName>
        <fullName evidence="2">Uncharacterized protein</fullName>
    </submittedName>
</protein>
<dbReference type="AlphaFoldDB" id="A0A9P6L944"/>
<reference evidence="2" key="2">
    <citation type="submission" date="2020-11" db="EMBL/GenBank/DDBJ databases">
        <authorList>
            <consortium name="DOE Joint Genome Institute"/>
            <person name="Kuo A."/>
            <person name="Miyauchi S."/>
            <person name="Kiss E."/>
            <person name="Drula E."/>
            <person name="Kohler A."/>
            <person name="Sanchez-Garcia M."/>
            <person name="Andreopoulos B."/>
            <person name="Barry K.W."/>
            <person name="Bonito G."/>
            <person name="Buee M."/>
            <person name="Carver A."/>
            <person name="Chen C."/>
            <person name="Cichocki N."/>
            <person name="Clum A."/>
            <person name="Culley D."/>
            <person name="Crous P.W."/>
            <person name="Fauchery L."/>
            <person name="Girlanda M."/>
            <person name="Hayes R."/>
            <person name="Keri Z."/>
            <person name="Labutti K."/>
            <person name="Lipzen A."/>
            <person name="Lombard V."/>
            <person name="Magnuson J."/>
            <person name="Maillard F."/>
            <person name="Morin E."/>
            <person name="Murat C."/>
            <person name="Nolan M."/>
            <person name="Ohm R."/>
            <person name="Pangilinan J."/>
            <person name="Pereira M."/>
            <person name="Perotto S."/>
            <person name="Peter M."/>
            <person name="Riley R."/>
            <person name="Sitrit Y."/>
            <person name="Stielow B."/>
            <person name="Szollosi G."/>
            <person name="Zifcakova L."/>
            <person name="Stursova M."/>
            <person name="Spatafora J.W."/>
            <person name="Tedersoo L."/>
            <person name="Vaario L.-M."/>
            <person name="Yamada A."/>
            <person name="Yan M."/>
            <person name="Wang P."/>
            <person name="Xu J."/>
            <person name="Bruns T."/>
            <person name="Baldrian P."/>
            <person name="Vilgalys R."/>
            <person name="Henrissat B."/>
            <person name="Grigoriev I.V."/>
            <person name="Hibbett D."/>
            <person name="Nagy L.G."/>
            <person name="Martin F.M."/>
        </authorList>
    </citation>
    <scope>NUCLEOTIDE SEQUENCE</scope>
    <source>
        <strain evidence="2">UH-Tt-Lm1</strain>
    </source>
</reference>
<comment type="caution">
    <text evidence="2">The sequence shown here is derived from an EMBL/GenBank/DDBJ whole genome shotgun (WGS) entry which is preliminary data.</text>
</comment>
<feature type="compositionally biased region" description="Low complexity" evidence="1">
    <location>
        <begin position="138"/>
        <end position="154"/>
    </location>
</feature>
<feature type="region of interest" description="Disordered" evidence="1">
    <location>
        <begin position="351"/>
        <end position="460"/>
    </location>
</feature>
<feature type="region of interest" description="Disordered" evidence="1">
    <location>
        <begin position="34"/>
        <end position="220"/>
    </location>
</feature>
<dbReference type="Proteomes" id="UP000736335">
    <property type="component" value="Unassembled WGS sequence"/>
</dbReference>
<organism evidence="2 3">
    <name type="scientific">Thelephora terrestris</name>
    <dbReference type="NCBI Taxonomy" id="56493"/>
    <lineage>
        <taxon>Eukaryota</taxon>
        <taxon>Fungi</taxon>
        <taxon>Dikarya</taxon>
        <taxon>Basidiomycota</taxon>
        <taxon>Agaricomycotina</taxon>
        <taxon>Agaricomycetes</taxon>
        <taxon>Thelephorales</taxon>
        <taxon>Thelephoraceae</taxon>
        <taxon>Thelephora</taxon>
    </lineage>
</organism>
<evidence type="ECO:0000313" key="3">
    <source>
        <dbReference type="Proteomes" id="UP000736335"/>
    </source>
</evidence>
<feature type="compositionally biased region" description="Polar residues" evidence="1">
    <location>
        <begin position="177"/>
        <end position="195"/>
    </location>
</feature>
<evidence type="ECO:0000313" key="2">
    <source>
        <dbReference type="EMBL" id="KAF9787439.1"/>
    </source>
</evidence>
<sequence length="460" mass="50615">MQNAIDRVNVTEQDNKSAMTVAFRWLERSIETLRKLRRRGPPPPPRSAAAQKKTNKQVRSEPNMRVVRHKSTTAVEKRRRPDASPTSTLRRASSTNAPPQLGTQGTSSTSLLSGSQRQKAKRRSTILSSVTRSKSHLSPTSTAATPTQSRSSTPGPDYQPYNSPPPSTSPHQTHSPGNQTPQSRPRSRFSLQSLKNWGRWGSSSVSSTTSPSPVDASSQASFHSNFSPYPASSSRVLPVQSVPDVLQHHQPPPESLWKERDSFHDNRILNSGLRASSWGDFIDYPRGSADAYSLHSGNATDNEELIDSMQRVRPGITYVTGGNNWLMNSSSSIGTSRTSSGGELQNVFSSLTMSTRRVIEPPVSRHNREPSTGRTHTTSPLNQAHRYADTYDSDDSSVFDRGYRGPESRPGPSRTVSGEDDGEDDDGEESDTSNPIEIARRRSAASPRTPRIRQSEPFDD</sequence>
<dbReference type="EMBL" id="WIUZ02000005">
    <property type="protein sequence ID" value="KAF9787439.1"/>
    <property type="molecule type" value="Genomic_DNA"/>
</dbReference>
<proteinExistence type="predicted"/>
<feature type="compositionally biased region" description="Polar residues" evidence="1">
    <location>
        <begin position="84"/>
        <end position="98"/>
    </location>
</feature>
<evidence type="ECO:0000256" key="1">
    <source>
        <dbReference type="SAM" id="MobiDB-lite"/>
    </source>
</evidence>
<feature type="compositionally biased region" description="Low complexity" evidence="1">
    <location>
        <begin position="100"/>
        <end position="116"/>
    </location>
</feature>
<accession>A0A9P6L944</accession>
<keyword evidence="3" id="KW-1185">Reference proteome</keyword>